<dbReference type="RefSeq" id="WP_286651708.1">
    <property type="nucleotide sequence ID" value="NZ_JACAGK010000039.1"/>
</dbReference>
<name>A0ABT7NPL6_9SPHI</name>
<protein>
    <submittedName>
        <fullName evidence="2">Smr/MutS family protein</fullName>
    </submittedName>
</protein>
<comment type="caution">
    <text evidence="2">The sequence shown here is derived from an EMBL/GenBank/DDBJ whole genome shotgun (WGS) entry which is preliminary data.</text>
</comment>
<reference evidence="2" key="2">
    <citation type="journal article" date="2022" name="Sci. Total Environ.">
        <title>Prevalence, transmission, and molecular epidemiology of tet(X)-positive bacteria among humans, animals, and environmental niches in China: An epidemiological, and genomic-based study.</title>
        <authorList>
            <person name="Dong N."/>
            <person name="Zeng Y."/>
            <person name="Cai C."/>
            <person name="Sun C."/>
            <person name="Lu J."/>
            <person name="Liu C."/>
            <person name="Zhou H."/>
            <person name="Sun Q."/>
            <person name="Shu L."/>
            <person name="Wang H."/>
            <person name="Wang Y."/>
            <person name="Wang S."/>
            <person name="Wu C."/>
            <person name="Chan E.W."/>
            <person name="Chen G."/>
            <person name="Shen Z."/>
            <person name="Chen S."/>
            <person name="Zhang R."/>
        </authorList>
    </citation>
    <scope>NUCLEOTIDE SEQUENCE</scope>
    <source>
        <strain evidence="2">R1692</strain>
    </source>
</reference>
<evidence type="ECO:0000259" key="1">
    <source>
        <dbReference type="PROSITE" id="PS50828"/>
    </source>
</evidence>
<dbReference type="InterPro" id="IPR036063">
    <property type="entry name" value="Smr_dom_sf"/>
</dbReference>
<reference evidence="2" key="1">
    <citation type="submission" date="2020-06" db="EMBL/GenBank/DDBJ databases">
        <authorList>
            <person name="Dong N."/>
        </authorList>
    </citation>
    <scope>NUCLEOTIDE SEQUENCE</scope>
    <source>
        <strain evidence="2">R1692</strain>
    </source>
</reference>
<dbReference type="Gene3D" id="3.30.1370.110">
    <property type="match status" value="1"/>
</dbReference>
<evidence type="ECO:0000313" key="2">
    <source>
        <dbReference type="EMBL" id="MDM1049199.1"/>
    </source>
</evidence>
<gene>
    <name evidence="2" type="ORF">HX018_13230</name>
</gene>
<sequence>MARALGKPKKTVDLHSEAFMEDLDRYERDELLGEAIAYLREQLDAAIYWGYPEIRFIHGKGKGILKQAVYDELRYYKQSGAIANFHPAYHNDDIVVVLIGL</sequence>
<proteinExistence type="predicted"/>
<accession>A0ABT7NPL6</accession>
<evidence type="ECO:0000313" key="3">
    <source>
        <dbReference type="Proteomes" id="UP001170954"/>
    </source>
</evidence>
<dbReference type="PROSITE" id="PS50828">
    <property type="entry name" value="SMR"/>
    <property type="match status" value="1"/>
</dbReference>
<organism evidence="2 3">
    <name type="scientific">Sphingobacterium hotanense</name>
    <dbReference type="NCBI Taxonomy" id="649196"/>
    <lineage>
        <taxon>Bacteria</taxon>
        <taxon>Pseudomonadati</taxon>
        <taxon>Bacteroidota</taxon>
        <taxon>Sphingobacteriia</taxon>
        <taxon>Sphingobacteriales</taxon>
        <taxon>Sphingobacteriaceae</taxon>
        <taxon>Sphingobacterium</taxon>
    </lineage>
</organism>
<dbReference type="Proteomes" id="UP001170954">
    <property type="component" value="Unassembled WGS sequence"/>
</dbReference>
<feature type="domain" description="Smr" evidence="1">
    <location>
        <begin position="32"/>
        <end position="100"/>
    </location>
</feature>
<keyword evidence="3" id="KW-1185">Reference proteome</keyword>
<dbReference type="SUPFAM" id="SSF160443">
    <property type="entry name" value="SMR domain-like"/>
    <property type="match status" value="1"/>
</dbReference>
<dbReference type="InterPro" id="IPR002625">
    <property type="entry name" value="Smr_dom"/>
</dbReference>
<dbReference type="EMBL" id="JACAGK010000039">
    <property type="protein sequence ID" value="MDM1049199.1"/>
    <property type="molecule type" value="Genomic_DNA"/>
</dbReference>
<dbReference type="Pfam" id="PF01713">
    <property type="entry name" value="Smr"/>
    <property type="match status" value="1"/>
</dbReference>